<sequence length="56" mass="6472">MAGKPIRGTCTGCSTWIEGPNIFHYSPSTWAVYCFKCYKKEHYQNLIKIQEKDTPT</sequence>
<organism evidence="1">
    <name type="scientific">uncultured Caudovirales phage</name>
    <dbReference type="NCBI Taxonomy" id="2100421"/>
    <lineage>
        <taxon>Viruses</taxon>
        <taxon>Duplodnaviria</taxon>
        <taxon>Heunggongvirae</taxon>
        <taxon>Uroviricota</taxon>
        <taxon>Caudoviricetes</taxon>
        <taxon>Peduoviridae</taxon>
        <taxon>Maltschvirus</taxon>
        <taxon>Maltschvirus maltsch</taxon>
    </lineage>
</organism>
<dbReference type="EMBL" id="LR798298">
    <property type="protein sequence ID" value="CAB5222166.1"/>
    <property type="molecule type" value="Genomic_DNA"/>
</dbReference>
<evidence type="ECO:0000313" key="1">
    <source>
        <dbReference type="EMBL" id="CAB5222166.1"/>
    </source>
</evidence>
<proteinExistence type="predicted"/>
<protein>
    <submittedName>
        <fullName evidence="1">Uncharacterized protein</fullName>
    </submittedName>
</protein>
<gene>
    <name evidence="1" type="ORF">UFOVP363_19</name>
</gene>
<accession>A0A6J7WVZ3</accession>
<reference evidence="1" key="1">
    <citation type="submission" date="2020-05" db="EMBL/GenBank/DDBJ databases">
        <authorList>
            <person name="Chiriac C."/>
            <person name="Salcher M."/>
            <person name="Ghai R."/>
            <person name="Kavagutti S V."/>
        </authorList>
    </citation>
    <scope>NUCLEOTIDE SEQUENCE</scope>
</reference>
<name>A0A6J7WVZ3_9CAUD</name>